<evidence type="ECO:0000313" key="3">
    <source>
        <dbReference type="Proteomes" id="UP000305067"/>
    </source>
</evidence>
<name>A0A5C3R1T8_9AGAR</name>
<accession>A0A5C3R1T8</accession>
<dbReference type="Pfam" id="PF02136">
    <property type="entry name" value="NTF2"/>
    <property type="match status" value="1"/>
</dbReference>
<dbReference type="GO" id="GO:0006913">
    <property type="term" value="P:nucleocytoplasmic transport"/>
    <property type="evidence" value="ECO:0007669"/>
    <property type="project" value="InterPro"/>
</dbReference>
<reference evidence="2 3" key="1">
    <citation type="journal article" date="2019" name="Nat. Ecol. Evol.">
        <title>Megaphylogeny resolves global patterns of mushroom evolution.</title>
        <authorList>
            <person name="Varga T."/>
            <person name="Krizsan K."/>
            <person name="Foldi C."/>
            <person name="Dima B."/>
            <person name="Sanchez-Garcia M."/>
            <person name="Sanchez-Ramirez S."/>
            <person name="Szollosi G.J."/>
            <person name="Szarkandi J.G."/>
            <person name="Papp V."/>
            <person name="Albert L."/>
            <person name="Andreopoulos W."/>
            <person name="Angelini C."/>
            <person name="Antonin V."/>
            <person name="Barry K.W."/>
            <person name="Bougher N.L."/>
            <person name="Buchanan P."/>
            <person name="Buyck B."/>
            <person name="Bense V."/>
            <person name="Catcheside P."/>
            <person name="Chovatia M."/>
            <person name="Cooper J."/>
            <person name="Damon W."/>
            <person name="Desjardin D."/>
            <person name="Finy P."/>
            <person name="Geml J."/>
            <person name="Haridas S."/>
            <person name="Hughes K."/>
            <person name="Justo A."/>
            <person name="Karasinski D."/>
            <person name="Kautmanova I."/>
            <person name="Kiss B."/>
            <person name="Kocsube S."/>
            <person name="Kotiranta H."/>
            <person name="LaButti K.M."/>
            <person name="Lechner B.E."/>
            <person name="Liimatainen K."/>
            <person name="Lipzen A."/>
            <person name="Lukacs Z."/>
            <person name="Mihaltcheva S."/>
            <person name="Morgado L.N."/>
            <person name="Niskanen T."/>
            <person name="Noordeloos M.E."/>
            <person name="Ohm R.A."/>
            <person name="Ortiz-Santana B."/>
            <person name="Ovrebo C."/>
            <person name="Racz N."/>
            <person name="Riley R."/>
            <person name="Savchenko A."/>
            <person name="Shiryaev A."/>
            <person name="Soop K."/>
            <person name="Spirin V."/>
            <person name="Szebenyi C."/>
            <person name="Tomsovsky M."/>
            <person name="Tulloss R.E."/>
            <person name="Uehling J."/>
            <person name="Grigoriev I.V."/>
            <person name="Vagvolgyi C."/>
            <person name="Papp T."/>
            <person name="Martin F.M."/>
            <person name="Miettinen O."/>
            <person name="Hibbett D.S."/>
            <person name="Nagy L.G."/>
        </authorList>
    </citation>
    <scope>NUCLEOTIDE SEQUENCE [LARGE SCALE GENOMIC DNA]</scope>
    <source>
        <strain evidence="2 3">CBS 309.79</strain>
    </source>
</reference>
<sequence length="161" mass="17286">MSTPAPTGLTPNDIILANRAADNFTRLYYEAYDSATRTNDLPLFYRPSSSLTWNGNPTQGADGVKELIQAMPKTQHKVQSFDCHPIPGAQPPSLLVSVSGSVLHGKGFEGNPRGTRKDCLDGMSRVFSQTFLLVPDSAAAASGSSEAIKYYISADCVRFVG</sequence>
<evidence type="ECO:0000313" key="2">
    <source>
        <dbReference type="EMBL" id="TFL06821.1"/>
    </source>
</evidence>
<feature type="domain" description="NTF2" evidence="1">
    <location>
        <begin position="20"/>
        <end position="159"/>
    </location>
</feature>
<dbReference type="InterPro" id="IPR032710">
    <property type="entry name" value="NTF2-like_dom_sf"/>
</dbReference>
<evidence type="ECO:0000259" key="1">
    <source>
        <dbReference type="PROSITE" id="PS50177"/>
    </source>
</evidence>
<dbReference type="EMBL" id="ML178815">
    <property type="protein sequence ID" value="TFL06821.1"/>
    <property type="molecule type" value="Genomic_DNA"/>
</dbReference>
<keyword evidence="3" id="KW-1185">Reference proteome</keyword>
<organism evidence="2 3">
    <name type="scientific">Pterulicium gracile</name>
    <dbReference type="NCBI Taxonomy" id="1884261"/>
    <lineage>
        <taxon>Eukaryota</taxon>
        <taxon>Fungi</taxon>
        <taxon>Dikarya</taxon>
        <taxon>Basidiomycota</taxon>
        <taxon>Agaricomycotina</taxon>
        <taxon>Agaricomycetes</taxon>
        <taxon>Agaricomycetidae</taxon>
        <taxon>Agaricales</taxon>
        <taxon>Pleurotineae</taxon>
        <taxon>Pterulaceae</taxon>
        <taxon>Pterulicium</taxon>
    </lineage>
</organism>
<dbReference type="InterPro" id="IPR045875">
    <property type="entry name" value="NTF2"/>
</dbReference>
<protein>
    <recommendedName>
        <fullName evidence="1">NTF2 domain-containing protein</fullName>
    </recommendedName>
</protein>
<dbReference type="SUPFAM" id="SSF54427">
    <property type="entry name" value="NTF2-like"/>
    <property type="match status" value="1"/>
</dbReference>
<dbReference type="Gene3D" id="3.10.450.50">
    <property type="match status" value="1"/>
</dbReference>
<dbReference type="PROSITE" id="PS50177">
    <property type="entry name" value="NTF2_DOMAIN"/>
    <property type="match status" value="1"/>
</dbReference>
<proteinExistence type="predicted"/>
<dbReference type="AlphaFoldDB" id="A0A5C3R1T8"/>
<dbReference type="InterPro" id="IPR018222">
    <property type="entry name" value="Nuclear_transport_factor_2_euk"/>
</dbReference>
<dbReference type="InterPro" id="IPR002075">
    <property type="entry name" value="NTF2_dom"/>
</dbReference>
<gene>
    <name evidence="2" type="ORF">BDV98DRAFT_560021</name>
</gene>
<dbReference type="OrthoDB" id="25408at2759"/>
<dbReference type="CDD" id="cd00780">
    <property type="entry name" value="NTF2"/>
    <property type="match status" value="1"/>
</dbReference>
<dbReference type="PANTHER" id="PTHR12612">
    <property type="entry name" value="NUCLEAR TRANSPORT FACTOR 2"/>
    <property type="match status" value="1"/>
</dbReference>
<dbReference type="STRING" id="1884261.A0A5C3R1T8"/>
<dbReference type="Proteomes" id="UP000305067">
    <property type="component" value="Unassembled WGS sequence"/>
</dbReference>